<name>I4B6H9_TURPD</name>
<dbReference type="KEGG" id="tpx:Turpa_2241"/>
<dbReference type="InterPro" id="IPR050054">
    <property type="entry name" value="UPRTase/APRTase"/>
</dbReference>
<evidence type="ECO:0000256" key="5">
    <source>
        <dbReference type="ARBA" id="ARBA00022533"/>
    </source>
</evidence>
<dbReference type="GO" id="GO:0044206">
    <property type="term" value="P:UMP salvage"/>
    <property type="evidence" value="ECO:0007669"/>
    <property type="project" value="UniProtKB-UniPathway"/>
</dbReference>
<accession>I4B6H9</accession>
<comment type="function">
    <text evidence="11">Catalyzes the conversion of uracil and 5-phospho-alpha-D-ribose 1-diphosphate (PRPP) to UMP and diphosphate.</text>
</comment>
<evidence type="ECO:0000256" key="3">
    <source>
        <dbReference type="ARBA" id="ARBA00009516"/>
    </source>
</evidence>
<comment type="catalytic activity">
    <reaction evidence="10">
        <text>UMP + diphosphate = 5-phospho-alpha-D-ribose 1-diphosphate + uracil</text>
        <dbReference type="Rhea" id="RHEA:13017"/>
        <dbReference type="ChEBI" id="CHEBI:17568"/>
        <dbReference type="ChEBI" id="CHEBI:33019"/>
        <dbReference type="ChEBI" id="CHEBI:57865"/>
        <dbReference type="ChEBI" id="CHEBI:58017"/>
        <dbReference type="EC" id="2.4.2.9"/>
    </reaction>
</comment>
<evidence type="ECO:0000256" key="9">
    <source>
        <dbReference type="ARBA" id="ARBA00023134"/>
    </source>
</evidence>
<dbReference type="GO" id="GO:0005525">
    <property type="term" value="F:GTP binding"/>
    <property type="evidence" value="ECO:0007669"/>
    <property type="project" value="UniProtKB-KW"/>
</dbReference>
<dbReference type="InterPro" id="IPR005765">
    <property type="entry name" value="UPRT"/>
</dbReference>
<evidence type="ECO:0000256" key="2">
    <source>
        <dbReference type="ARBA" id="ARBA00005180"/>
    </source>
</evidence>
<evidence type="ECO:0000256" key="11">
    <source>
        <dbReference type="ARBA" id="ARBA00056901"/>
    </source>
</evidence>
<keyword evidence="9" id="KW-0342">GTP-binding</keyword>
<sequence length="206" mass="22753">MKTIDYTKHALLQTKITLLRDKKTPYTLFARTMNEISTIMCALISAELAVQKTTVLTPLMKAAGTKLKRPIVLVPILRAGLGLLEGFRQLIPEASVGHVGVERDHVSLRPRFYYYKTPALKDAEVWVLDPMLATGGSLDFTLGKLKEHKPAMIRAISVLAAPEGLRHVEKAHSDVQIYAAAIDNKLNNKGYILPGLGDAGDRYFNS</sequence>
<feature type="domain" description="Phosphoribosyltransferase" evidence="14">
    <location>
        <begin position="7"/>
        <end position="205"/>
    </location>
</feature>
<reference evidence="15 16" key="1">
    <citation type="submission" date="2012-06" db="EMBL/GenBank/DDBJ databases">
        <title>The complete chromosome of genome of Turneriella parva DSM 21527.</title>
        <authorList>
            <consortium name="US DOE Joint Genome Institute (JGI-PGF)"/>
            <person name="Lucas S."/>
            <person name="Han J."/>
            <person name="Lapidus A."/>
            <person name="Bruce D."/>
            <person name="Goodwin L."/>
            <person name="Pitluck S."/>
            <person name="Peters L."/>
            <person name="Kyrpides N."/>
            <person name="Mavromatis K."/>
            <person name="Ivanova N."/>
            <person name="Mikhailova N."/>
            <person name="Chertkov O."/>
            <person name="Detter J.C."/>
            <person name="Tapia R."/>
            <person name="Han C."/>
            <person name="Land M."/>
            <person name="Hauser L."/>
            <person name="Markowitz V."/>
            <person name="Cheng J.-F."/>
            <person name="Hugenholtz P."/>
            <person name="Woyke T."/>
            <person name="Wu D."/>
            <person name="Gronow S."/>
            <person name="Wellnitz S."/>
            <person name="Brambilla E."/>
            <person name="Klenk H.-P."/>
            <person name="Eisen J.A."/>
        </authorList>
    </citation>
    <scope>NUCLEOTIDE SEQUENCE [LARGE SCALE GENOMIC DNA]</scope>
    <source>
        <strain evidence="16">ATCC BAA-1111 / DSM 21527 / NCTC 11395 / H</strain>
    </source>
</reference>
<dbReference type="FunFam" id="3.40.50.2020:FF:000023">
    <property type="entry name" value="Probable uracil phosphoribosyltransferase"/>
    <property type="match status" value="1"/>
</dbReference>
<dbReference type="GO" id="GO:0006223">
    <property type="term" value="P:uracil salvage"/>
    <property type="evidence" value="ECO:0007669"/>
    <property type="project" value="InterPro"/>
</dbReference>
<dbReference type="PANTHER" id="PTHR32315:SF4">
    <property type="entry name" value="URACIL PHOSPHORIBOSYLTRANSFERASE, CHLOROPLASTIC"/>
    <property type="match status" value="1"/>
</dbReference>
<keyword evidence="16" id="KW-1185">Reference proteome</keyword>
<evidence type="ECO:0000256" key="1">
    <source>
        <dbReference type="ARBA" id="ARBA00001946"/>
    </source>
</evidence>
<dbReference type="UniPathway" id="UPA00574">
    <property type="reaction ID" value="UER00636"/>
</dbReference>
<dbReference type="NCBIfam" id="TIGR01091">
    <property type="entry name" value="upp"/>
    <property type="match status" value="1"/>
</dbReference>
<dbReference type="AlphaFoldDB" id="I4B6H9"/>
<dbReference type="OrthoDB" id="9781675at2"/>
<proteinExistence type="inferred from homology"/>
<dbReference type="CDD" id="cd06223">
    <property type="entry name" value="PRTases_typeI"/>
    <property type="match status" value="1"/>
</dbReference>
<keyword evidence="6 15" id="KW-0328">Glycosyltransferase</keyword>
<evidence type="ECO:0000259" key="14">
    <source>
        <dbReference type="Pfam" id="PF14681"/>
    </source>
</evidence>
<evidence type="ECO:0000256" key="13">
    <source>
        <dbReference type="NCBIfam" id="TIGR01091"/>
    </source>
</evidence>
<protein>
    <recommendedName>
        <fullName evidence="12 13">Uracil phosphoribosyltransferase</fullName>
        <ecNumber evidence="4 13">2.4.2.9</ecNumber>
    </recommendedName>
</protein>
<keyword evidence="5" id="KW-0021">Allosteric enzyme</keyword>
<comment type="pathway">
    <text evidence="2">Pyrimidine metabolism; UMP biosynthesis via salvage pathway; UMP from uracil: step 1/1.</text>
</comment>
<comment type="cofactor">
    <cofactor evidence="1">
        <name>Mg(2+)</name>
        <dbReference type="ChEBI" id="CHEBI:18420"/>
    </cofactor>
</comment>
<evidence type="ECO:0000256" key="7">
    <source>
        <dbReference type="ARBA" id="ARBA00022679"/>
    </source>
</evidence>
<dbReference type="NCBIfam" id="NF001097">
    <property type="entry name" value="PRK00129.1"/>
    <property type="match status" value="1"/>
</dbReference>
<dbReference type="RefSeq" id="WP_014803392.1">
    <property type="nucleotide sequence ID" value="NC_018020.1"/>
</dbReference>
<evidence type="ECO:0000256" key="8">
    <source>
        <dbReference type="ARBA" id="ARBA00022741"/>
    </source>
</evidence>
<dbReference type="HOGENOM" id="CLU_067096_2_0_12"/>
<evidence type="ECO:0000256" key="12">
    <source>
        <dbReference type="ARBA" id="ARBA00072146"/>
    </source>
</evidence>
<dbReference type="InterPro" id="IPR000836">
    <property type="entry name" value="PRTase_dom"/>
</dbReference>
<evidence type="ECO:0000313" key="15">
    <source>
        <dbReference type="EMBL" id="AFM12886.1"/>
    </source>
</evidence>
<organism evidence="15 16">
    <name type="scientific">Turneriella parva (strain ATCC BAA-1111 / DSM 21527 / NCTC 11395 / H)</name>
    <name type="common">Leptospira parva</name>
    <dbReference type="NCBI Taxonomy" id="869212"/>
    <lineage>
        <taxon>Bacteria</taxon>
        <taxon>Pseudomonadati</taxon>
        <taxon>Spirochaetota</taxon>
        <taxon>Spirochaetia</taxon>
        <taxon>Leptospirales</taxon>
        <taxon>Leptospiraceae</taxon>
        <taxon>Turneriella</taxon>
    </lineage>
</organism>
<evidence type="ECO:0000313" key="16">
    <source>
        <dbReference type="Proteomes" id="UP000006048"/>
    </source>
</evidence>
<dbReference type="EMBL" id="CP002959">
    <property type="protein sequence ID" value="AFM12886.1"/>
    <property type="molecule type" value="Genomic_DNA"/>
</dbReference>
<evidence type="ECO:0000256" key="6">
    <source>
        <dbReference type="ARBA" id="ARBA00022676"/>
    </source>
</evidence>
<dbReference type="PATRIC" id="fig|869212.3.peg.2254"/>
<comment type="similarity">
    <text evidence="3">Belongs to the UPRTase family.</text>
</comment>
<evidence type="ECO:0000256" key="10">
    <source>
        <dbReference type="ARBA" id="ARBA00052919"/>
    </source>
</evidence>
<dbReference type="InterPro" id="IPR029057">
    <property type="entry name" value="PRTase-like"/>
</dbReference>
<gene>
    <name evidence="15" type="ordered locus">Turpa_2241</name>
</gene>
<dbReference type="GO" id="GO:0004845">
    <property type="term" value="F:uracil phosphoribosyltransferase activity"/>
    <property type="evidence" value="ECO:0007669"/>
    <property type="project" value="UniProtKB-UniRule"/>
</dbReference>
<keyword evidence="7 15" id="KW-0808">Transferase</keyword>
<dbReference type="Gene3D" id="3.40.50.2020">
    <property type="match status" value="1"/>
</dbReference>
<dbReference type="STRING" id="869212.Turpa_2241"/>
<dbReference type="Proteomes" id="UP000006048">
    <property type="component" value="Chromosome"/>
</dbReference>
<dbReference type="Pfam" id="PF14681">
    <property type="entry name" value="UPRTase"/>
    <property type="match status" value="1"/>
</dbReference>
<dbReference type="PANTHER" id="PTHR32315">
    <property type="entry name" value="ADENINE PHOSPHORIBOSYLTRANSFERASE"/>
    <property type="match status" value="1"/>
</dbReference>
<evidence type="ECO:0000256" key="4">
    <source>
        <dbReference type="ARBA" id="ARBA00011894"/>
    </source>
</evidence>
<dbReference type="SUPFAM" id="SSF53271">
    <property type="entry name" value="PRTase-like"/>
    <property type="match status" value="1"/>
</dbReference>
<keyword evidence="8" id="KW-0547">Nucleotide-binding</keyword>
<dbReference type="EC" id="2.4.2.9" evidence="4 13"/>